<accession>A0A803YMG8</accession>
<evidence type="ECO:0000313" key="3">
    <source>
        <dbReference type="Proteomes" id="UP000001645"/>
    </source>
</evidence>
<evidence type="ECO:0000313" key="2">
    <source>
        <dbReference type="Ensembl" id="ENSMGAP00000032966.1"/>
    </source>
</evidence>
<feature type="signal peptide" evidence="1">
    <location>
        <begin position="1"/>
        <end position="23"/>
    </location>
</feature>
<name>A0A803YMG8_MELGA</name>
<dbReference type="Ensembl" id="ENSMGAT00000028193.1">
    <property type="protein sequence ID" value="ENSMGAP00000032966.1"/>
    <property type="gene ID" value="ENSMGAG00000022791.1"/>
</dbReference>
<dbReference type="AlphaFoldDB" id="A0A803YMG8"/>
<sequence>MTPVTHLWFPLLHFSLSLLVCSGNLPQTPSESGEGWVRERDALRHVENAAGLWLPPALLSVCYTTSCSRNVPRDAVQTVFATGFLFTSPTSP</sequence>
<keyword evidence="1" id="KW-0732">Signal</keyword>
<reference evidence="2" key="2">
    <citation type="submission" date="2025-08" db="UniProtKB">
        <authorList>
            <consortium name="Ensembl"/>
        </authorList>
    </citation>
    <scope>IDENTIFICATION</scope>
</reference>
<reference evidence="2" key="3">
    <citation type="submission" date="2025-09" db="UniProtKB">
        <authorList>
            <consortium name="Ensembl"/>
        </authorList>
    </citation>
    <scope>IDENTIFICATION</scope>
</reference>
<keyword evidence="3" id="KW-1185">Reference proteome</keyword>
<evidence type="ECO:0008006" key="4">
    <source>
        <dbReference type="Google" id="ProtNLM"/>
    </source>
</evidence>
<dbReference type="Proteomes" id="UP000001645">
    <property type="component" value="Chromosome 1"/>
</dbReference>
<protein>
    <recommendedName>
        <fullName evidence="4">Secreted protein</fullName>
    </recommendedName>
</protein>
<proteinExistence type="predicted"/>
<dbReference type="InParanoid" id="A0A803YMG8"/>
<reference evidence="2 3" key="1">
    <citation type="journal article" date="2010" name="PLoS Biol.">
        <title>Multi-platform next-generation sequencing of the domestic turkey (Meleagris gallopavo): genome assembly and analysis.</title>
        <authorList>
            <person name="Dalloul R.A."/>
            <person name="Long J.A."/>
            <person name="Zimin A.V."/>
            <person name="Aslam L."/>
            <person name="Beal K."/>
            <person name="Blomberg L.A."/>
            <person name="Bouffard P."/>
            <person name="Burt D.W."/>
            <person name="Crasta O."/>
            <person name="Crooijmans R.P."/>
            <person name="Cooper K."/>
            <person name="Coulombe R.A."/>
            <person name="De S."/>
            <person name="Delany M.E."/>
            <person name="Dodgson J.B."/>
            <person name="Dong J.J."/>
            <person name="Evans C."/>
            <person name="Frederickson K.M."/>
            <person name="Flicek P."/>
            <person name="Florea L."/>
            <person name="Folkerts O."/>
            <person name="Groenen M.A."/>
            <person name="Harkins T.T."/>
            <person name="Herrero J."/>
            <person name="Hoffmann S."/>
            <person name="Megens H.J."/>
            <person name="Jiang A."/>
            <person name="de Jong P."/>
            <person name="Kaiser P."/>
            <person name="Kim H."/>
            <person name="Kim K.W."/>
            <person name="Kim S."/>
            <person name="Langenberger D."/>
            <person name="Lee M.K."/>
            <person name="Lee T."/>
            <person name="Mane S."/>
            <person name="Marcais G."/>
            <person name="Marz M."/>
            <person name="McElroy A.P."/>
            <person name="Modise T."/>
            <person name="Nefedov M."/>
            <person name="Notredame C."/>
            <person name="Paton I.R."/>
            <person name="Payne W.S."/>
            <person name="Pertea G."/>
            <person name="Prickett D."/>
            <person name="Puiu D."/>
            <person name="Qioa D."/>
            <person name="Raineri E."/>
            <person name="Ruffier M."/>
            <person name="Salzberg S.L."/>
            <person name="Schatz M.C."/>
            <person name="Scheuring C."/>
            <person name="Schmidt C.J."/>
            <person name="Schroeder S."/>
            <person name="Searle S.M."/>
            <person name="Smith E.J."/>
            <person name="Smith J."/>
            <person name="Sonstegard T.S."/>
            <person name="Stadler P.F."/>
            <person name="Tafer H."/>
            <person name="Tu Z.J."/>
            <person name="Van Tassell C.P."/>
            <person name="Vilella A.J."/>
            <person name="Williams K.P."/>
            <person name="Yorke J.A."/>
            <person name="Zhang L."/>
            <person name="Zhang H.B."/>
            <person name="Zhang X."/>
            <person name="Zhang Y."/>
            <person name="Reed K.M."/>
        </authorList>
    </citation>
    <scope>NUCLEOTIDE SEQUENCE [LARGE SCALE GENOMIC DNA]</scope>
</reference>
<feature type="chain" id="PRO_5032718134" description="Secreted protein" evidence="1">
    <location>
        <begin position="24"/>
        <end position="92"/>
    </location>
</feature>
<evidence type="ECO:0000256" key="1">
    <source>
        <dbReference type="SAM" id="SignalP"/>
    </source>
</evidence>
<organism evidence="2 3">
    <name type="scientific">Meleagris gallopavo</name>
    <name type="common">Wild turkey</name>
    <dbReference type="NCBI Taxonomy" id="9103"/>
    <lineage>
        <taxon>Eukaryota</taxon>
        <taxon>Metazoa</taxon>
        <taxon>Chordata</taxon>
        <taxon>Craniata</taxon>
        <taxon>Vertebrata</taxon>
        <taxon>Euteleostomi</taxon>
        <taxon>Archelosauria</taxon>
        <taxon>Archosauria</taxon>
        <taxon>Dinosauria</taxon>
        <taxon>Saurischia</taxon>
        <taxon>Theropoda</taxon>
        <taxon>Coelurosauria</taxon>
        <taxon>Aves</taxon>
        <taxon>Neognathae</taxon>
        <taxon>Galloanserae</taxon>
        <taxon>Galliformes</taxon>
        <taxon>Phasianidae</taxon>
        <taxon>Meleagridinae</taxon>
        <taxon>Meleagris</taxon>
    </lineage>
</organism>